<organism evidence="4 5">
    <name type="scientific">Mesomycoplasma lagogenitalium</name>
    <dbReference type="NCBI Taxonomy" id="171286"/>
    <lineage>
        <taxon>Bacteria</taxon>
        <taxon>Bacillati</taxon>
        <taxon>Mycoplasmatota</taxon>
        <taxon>Mycoplasmoidales</taxon>
        <taxon>Metamycoplasmataceae</taxon>
        <taxon>Mesomycoplasma</taxon>
    </lineage>
</organism>
<protein>
    <submittedName>
        <fullName evidence="4">TlyA family RNA methyltransferase</fullName>
    </submittedName>
</protein>
<dbReference type="RefSeq" id="WP_280101576.1">
    <property type="nucleotide sequence ID" value="NZ_CP122979.1"/>
</dbReference>
<dbReference type="NCBIfam" id="TIGR00478">
    <property type="entry name" value="tly"/>
    <property type="match status" value="1"/>
</dbReference>
<keyword evidence="5" id="KW-1185">Reference proteome</keyword>
<dbReference type="PROSITE" id="PS50889">
    <property type="entry name" value="S4"/>
    <property type="match status" value="1"/>
</dbReference>
<dbReference type="GO" id="GO:0008168">
    <property type="term" value="F:methyltransferase activity"/>
    <property type="evidence" value="ECO:0007669"/>
    <property type="project" value="UniProtKB-KW"/>
</dbReference>
<dbReference type="Gene3D" id="3.40.50.150">
    <property type="entry name" value="Vaccinia Virus protein VP39"/>
    <property type="match status" value="1"/>
</dbReference>
<reference evidence="4" key="1">
    <citation type="submission" date="2023-04" db="EMBL/GenBank/DDBJ databases">
        <title>Completed genome of Mycoplasma lagogenitalium type strain 12MS.</title>
        <authorList>
            <person name="Spergser J."/>
        </authorList>
    </citation>
    <scope>NUCLEOTIDE SEQUENCE</scope>
    <source>
        <strain evidence="4">12MS</strain>
    </source>
</reference>
<dbReference type="GO" id="GO:0032259">
    <property type="term" value="P:methylation"/>
    <property type="evidence" value="ECO:0007669"/>
    <property type="project" value="UniProtKB-KW"/>
</dbReference>
<dbReference type="InterPro" id="IPR029063">
    <property type="entry name" value="SAM-dependent_MTases_sf"/>
</dbReference>
<evidence type="ECO:0000313" key="4">
    <source>
        <dbReference type="EMBL" id="WGI36275.1"/>
    </source>
</evidence>
<evidence type="ECO:0000259" key="3">
    <source>
        <dbReference type="Pfam" id="PF01728"/>
    </source>
</evidence>
<dbReference type="SUPFAM" id="SSF53335">
    <property type="entry name" value="S-adenosyl-L-methionine-dependent methyltransferases"/>
    <property type="match status" value="1"/>
</dbReference>
<dbReference type="PANTHER" id="PTHR32319:SF0">
    <property type="entry name" value="BACTERIAL HEMOLYSIN-LIKE PROTEIN"/>
    <property type="match status" value="1"/>
</dbReference>
<dbReference type="InterPro" id="IPR004538">
    <property type="entry name" value="Hemolysin_A/TlyA"/>
</dbReference>
<gene>
    <name evidence="4" type="ORF">QEG99_02230</name>
</gene>
<evidence type="ECO:0000256" key="1">
    <source>
        <dbReference type="ARBA" id="ARBA00022884"/>
    </source>
</evidence>
<dbReference type="CDD" id="cd02440">
    <property type="entry name" value="AdoMet_MTases"/>
    <property type="match status" value="1"/>
</dbReference>
<keyword evidence="4" id="KW-0489">Methyltransferase</keyword>
<dbReference type="Pfam" id="PF01728">
    <property type="entry name" value="FtsJ"/>
    <property type="match status" value="1"/>
</dbReference>
<evidence type="ECO:0000313" key="5">
    <source>
        <dbReference type="Proteomes" id="UP001179842"/>
    </source>
</evidence>
<name>A0ABY8LSP8_9BACT</name>
<dbReference type="Proteomes" id="UP001179842">
    <property type="component" value="Chromosome"/>
</dbReference>
<dbReference type="InterPro" id="IPR002877">
    <property type="entry name" value="RNA_MeTrfase_FtsJ_dom"/>
</dbReference>
<dbReference type="InterPro" id="IPR047048">
    <property type="entry name" value="TlyA"/>
</dbReference>
<proteinExistence type="predicted"/>
<evidence type="ECO:0000256" key="2">
    <source>
        <dbReference type="PROSITE-ProRule" id="PRU00182"/>
    </source>
</evidence>
<keyword evidence="4" id="KW-0808">Transferase</keyword>
<feature type="domain" description="Ribosomal RNA methyltransferase FtsJ" evidence="3">
    <location>
        <begin position="55"/>
        <end position="233"/>
    </location>
</feature>
<dbReference type="PANTHER" id="PTHR32319">
    <property type="entry name" value="BACTERIAL HEMOLYSIN-LIKE PROTEIN"/>
    <property type="match status" value="1"/>
</dbReference>
<accession>A0ABY8LSP8</accession>
<sequence length="246" mass="28210">MKKKLLDLVNEKGYENGETLIRIGKVLVNDQIILLPHLKVDINSVITVKQTKKEWVSRGAYKLLKAIEIFNLDFENKTVLDIGSSTGGFTQVALKNGAKKVYALDVGTNQLEYSLRNNLKVIVMEKTNLKSINFKKFNEIMDIIVCDVSFISLKEVFKVINEITDYNTQIMLLIKPQFEASSKYVEQGGYVNPKHHPFLINRVSQYALEYSFKLINVHQSPITGNKSKNIEYLSLYERIKDEEKLS</sequence>
<dbReference type="EMBL" id="CP122979">
    <property type="protein sequence ID" value="WGI36275.1"/>
    <property type="molecule type" value="Genomic_DNA"/>
</dbReference>
<keyword evidence="1 2" id="KW-0694">RNA-binding</keyword>